<evidence type="ECO:0008006" key="4">
    <source>
        <dbReference type="Google" id="ProtNLM"/>
    </source>
</evidence>
<evidence type="ECO:0000313" key="2">
    <source>
        <dbReference type="EMBL" id="MFD2044273.1"/>
    </source>
</evidence>
<protein>
    <recommendedName>
        <fullName evidence="4">GNAT family N-acetyltransferase</fullName>
    </recommendedName>
</protein>
<dbReference type="SUPFAM" id="SSF55729">
    <property type="entry name" value="Acyl-CoA N-acyltransferases (Nat)"/>
    <property type="match status" value="1"/>
</dbReference>
<evidence type="ECO:0000256" key="1">
    <source>
        <dbReference type="SAM" id="Coils"/>
    </source>
</evidence>
<name>A0ABW4VYL7_9BACI</name>
<dbReference type="EMBL" id="JBHUHQ010000014">
    <property type="protein sequence ID" value="MFD2044273.1"/>
    <property type="molecule type" value="Genomic_DNA"/>
</dbReference>
<comment type="caution">
    <text evidence="2">The sequence shown here is derived from an EMBL/GenBank/DDBJ whole genome shotgun (WGS) entry which is preliminary data.</text>
</comment>
<evidence type="ECO:0000313" key="3">
    <source>
        <dbReference type="Proteomes" id="UP001597383"/>
    </source>
</evidence>
<dbReference type="Gene3D" id="3.40.630.30">
    <property type="match status" value="1"/>
</dbReference>
<keyword evidence="3" id="KW-1185">Reference proteome</keyword>
<organism evidence="2 3">
    <name type="scientific">Ornithinibacillus salinisoli</name>
    <dbReference type="NCBI Taxonomy" id="1848459"/>
    <lineage>
        <taxon>Bacteria</taxon>
        <taxon>Bacillati</taxon>
        <taxon>Bacillota</taxon>
        <taxon>Bacilli</taxon>
        <taxon>Bacillales</taxon>
        <taxon>Bacillaceae</taxon>
        <taxon>Ornithinibacillus</taxon>
    </lineage>
</organism>
<sequence length="170" mass="20092">MIGSAFLENDKNKEQLKEELDSLEIQLFRMQNNIKEIAKNAEVISIDQTKEDNWVVIYADRDEENCQLMLHSCDSPYRGKWHSAIQTEYKDDNTIHIADIKGEENKGYGSILMKHLKDLARDENVQYITGDIVERDFDHVDRLTYFYEKHYFDVKIDHEEQCGEIVWNDA</sequence>
<reference evidence="3" key="1">
    <citation type="journal article" date="2019" name="Int. J. Syst. Evol. Microbiol.">
        <title>The Global Catalogue of Microorganisms (GCM) 10K type strain sequencing project: providing services to taxonomists for standard genome sequencing and annotation.</title>
        <authorList>
            <consortium name="The Broad Institute Genomics Platform"/>
            <consortium name="The Broad Institute Genome Sequencing Center for Infectious Disease"/>
            <person name="Wu L."/>
            <person name="Ma J."/>
        </authorList>
    </citation>
    <scope>NUCLEOTIDE SEQUENCE [LARGE SCALE GENOMIC DNA]</scope>
    <source>
        <strain evidence="3">R28</strain>
    </source>
</reference>
<dbReference type="Proteomes" id="UP001597383">
    <property type="component" value="Unassembled WGS sequence"/>
</dbReference>
<keyword evidence="1" id="KW-0175">Coiled coil</keyword>
<dbReference type="RefSeq" id="WP_377556588.1">
    <property type="nucleotide sequence ID" value="NZ_JBHUHQ010000014.1"/>
</dbReference>
<dbReference type="InterPro" id="IPR016181">
    <property type="entry name" value="Acyl_CoA_acyltransferase"/>
</dbReference>
<accession>A0ABW4VYL7</accession>
<gene>
    <name evidence="2" type="ORF">ACFSJF_08355</name>
</gene>
<feature type="coiled-coil region" evidence="1">
    <location>
        <begin position="6"/>
        <end position="40"/>
    </location>
</feature>
<proteinExistence type="predicted"/>